<dbReference type="InterPro" id="IPR058647">
    <property type="entry name" value="BSH_CzcB-like"/>
</dbReference>
<feature type="domain" description="CzcB-like barrel-sandwich hybrid" evidence="3">
    <location>
        <begin position="27"/>
        <end position="144"/>
    </location>
</feature>
<dbReference type="Gene3D" id="2.40.50.100">
    <property type="match status" value="1"/>
</dbReference>
<evidence type="ECO:0000256" key="1">
    <source>
        <dbReference type="ARBA" id="ARBA00004196"/>
    </source>
</evidence>
<dbReference type="PANTHER" id="PTHR32347:SF23">
    <property type="entry name" value="BLL5650 PROTEIN"/>
    <property type="match status" value="1"/>
</dbReference>
<dbReference type="Pfam" id="PF25973">
    <property type="entry name" value="BSH_CzcB"/>
    <property type="match status" value="1"/>
</dbReference>
<dbReference type="PANTHER" id="PTHR32347">
    <property type="entry name" value="EFFLUX SYSTEM COMPONENT YKNX-RELATED"/>
    <property type="match status" value="1"/>
</dbReference>
<dbReference type="AlphaFoldDB" id="A0A917CTC4"/>
<protein>
    <recommendedName>
        <fullName evidence="3">CzcB-like barrel-sandwich hybrid domain-containing protein</fullName>
    </recommendedName>
</protein>
<name>A0A917CTC4_9BACL</name>
<dbReference type="Gene3D" id="2.40.420.20">
    <property type="match status" value="1"/>
</dbReference>
<dbReference type="EMBL" id="BMGR01000004">
    <property type="protein sequence ID" value="GGF97594.1"/>
    <property type="molecule type" value="Genomic_DNA"/>
</dbReference>
<dbReference type="InterPro" id="IPR050465">
    <property type="entry name" value="UPF0194_transport"/>
</dbReference>
<evidence type="ECO:0000313" key="4">
    <source>
        <dbReference type="EMBL" id="GGF97594.1"/>
    </source>
</evidence>
<evidence type="ECO:0000313" key="5">
    <source>
        <dbReference type="Proteomes" id="UP000644756"/>
    </source>
</evidence>
<organism evidence="4 5">
    <name type="scientific">Paenibacillus abyssi</name>
    <dbReference type="NCBI Taxonomy" id="1340531"/>
    <lineage>
        <taxon>Bacteria</taxon>
        <taxon>Bacillati</taxon>
        <taxon>Bacillota</taxon>
        <taxon>Bacilli</taxon>
        <taxon>Bacillales</taxon>
        <taxon>Paenibacillaceae</taxon>
        <taxon>Paenibacillus</taxon>
    </lineage>
</organism>
<dbReference type="GO" id="GO:0030313">
    <property type="term" value="C:cell envelope"/>
    <property type="evidence" value="ECO:0007669"/>
    <property type="project" value="UniProtKB-SubCell"/>
</dbReference>
<reference evidence="4" key="1">
    <citation type="journal article" date="2014" name="Int. J. Syst. Evol. Microbiol.">
        <title>Complete genome sequence of Corynebacterium casei LMG S-19264T (=DSM 44701T), isolated from a smear-ripened cheese.</title>
        <authorList>
            <consortium name="US DOE Joint Genome Institute (JGI-PGF)"/>
            <person name="Walter F."/>
            <person name="Albersmeier A."/>
            <person name="Kalinowski J."/>
            <person name="Ruckert C."/>
        </authorList>
    </citation>
    <scope>NUCLEOTIDE SEQUENCE</scope>
    <source>
        <strain evidence="4">CGMCC 1.12987</strain>
    </source>
</reference>
<comment type="caution">
    <text evidence="4">The sequence shown here is derived from an EMBL/GenBank/DDBJ whole genome shotgun (WGS) entry which is preliminary data.</text>
</comment>
<evidence type="ECO:0000256" key="2">
    <source>
        <dbReference type="ARBA" id="ARBA00023054"/>
    </source>
</evidence>
<proteinExistence type="predicted"/>
<reference evidence="4" key="2">
    <citation type="submission" date="2020-09" db="EMBL/GenBank/DDBJ databases">
        <authorList>
            <person name="Sun Q."/>
            <person name="Zhou Y."/>
        </authorList>
    </citation>
    <scope>NUCLEOTIDE SEQUENCE</scope>
    <source>
        <strain evidence="4">CGMCC 1.12987</strain>
    </source>
</reference>
<dbReference type="SUPFAM" id="SSF111369">
    <property type="entry name" value="HlyD-like secretion proteins"/>
    <property type="match status" value="1"/>
</dbReference>
<comment type="subcellular location">
    <subcellularLocation>
        <location evidence="1">Cell envelope</location>
    </subcellularLocation>
</comment>
<dbReference type="Proteomes" id="UP000644756">
    <property type="component" value="Unassembled WGS sequence"/>
</dbReference>
<gene>
    <name evidence="4" type="ORF">GCM10010916_13550</name>
</gene>
<accession>A0A917CTC4</accession>
<keyword evidence="2" id="KW-0175">Coiled coil</keyword>
<evidence type="ECO:0000259" key="3">
    <source>
        <dbReference type="Pfam" id="PF25973"/>
    </source>
</evidence>
<sequence length="290" mass="31904">MGSIATNLAGTANFVAARSESLFFTETGGRVKEVHASLGQTVKAGDLLLDLDTGDLETQVQMQRLSLERAQILYEQARQSGADRSDIRLREIDVERERISLEALQSRLDKAKLLSPIEGLVTYIGEIKAGDNVNAYQPLLSVADPSRVHLAYSAINTKDLVEVQVNMPVAIKYNDEEYTGRVLQTPSSAPFTTDSAAAERNSRLLILGIEEGLETAEIGDIASFTIPLQKREDVLVLPRAGVRSYMGRTYVQVIEGDRRKEIDVEVGLMTSTEVEIIRGLEEGQQVILNN</sequence>
<keyword evidence="5" id="KW-1185">Reference proteome</keyword>